<feature type="transmembrane region" description="Helical" evidence="1">
    <location>
        <begin position="243"/>
        <end position="263"/>
    </location>
</feature>
<evidence type="ECO:0000259" key="2">
    <source>
        <dbReference type="Pfam" id="PF04235"/>
    </source>
</evidence>
<dbReference type="KEGG" id="barh:WN72_23020"/>
<keyword evidence="1" id="KW-0472">Membrane</keyword>
<organism evidence="3 4">
    <name type="scientific">Bradyrhizobium arachidis</name>
    <dbReference type="NCBI Taxonomy" id="858423"/>
    <lineage>
        <taxon>Bacteria</taxon>
        <taxon>Pseudomonadati</taxon>
        <taxon>Pseudomonadota</taxon>
        <taxon>Alphaproteobacteria</taxon>
        <taxon>Hyphomicrobiales</taxon>
        <taxon>Nitrobacteraceae</taxon>
        <taxon>Bradyrhizobium</taxon>
    </lineage>
</organism>
<feature type="transmembrane region" description="Helical" evidence="1">
    <location>
        <begin position="208"/>
        <end position="231"/>
    </location>
</feature>
<proteinExistence type="predicted"/>
<dbReference type="AlphaFoldDB" id="A0AAE7THU9"/>
<dbReference type="EMBL" id="CP030050">
    <property type="protein sequence ID" value="QOZ68875.1"/>
    <property type="molecule type" value="Genomic_DNA"/>
</dbReference>
<feature type="transmembrane region" description="Helical" evidence="1">
    <location>
        <begin position="28"/>
        <end position="47"/>
    </location>
</feature>
<feature type="domain" description="DUF418" evidence="2">
    <location>
        <begin position="243"/>
        <end position="383"/>
    </location>
</feature>
<keyword evidence="1" id="KW-0812">Transmembrane</keyword>
<dbReference type="Proteomes" id="UP000594015">
    <property type="component" value="Chromosome"/>
</dbReference>
<evidence type="ECO:0000313" key="4">
    <source>
        <dbReference type="Proteomes" id="UP000594015"/>
    </source>
</evidence>
<gene>
    <name evidence="3" type="ORF">WN72_23020</name>
</gene>
<dbReference type="PANTHER" id="PTHR30590">
    <property type="entry name" value="INNER MEMBRANE PROTEIN"/>
    <property type="match status" value="1"/>
</dbReference>
<name>A0AAE7THU9_9BRAD</name>
<dbReference type="RefSeq" id="WP_194483031.1">
    <property type="nucleotide sequence ID" value="NZ_CP030050.1"/>
</dbReference>
<sequence length="412" mass="45155">MTAAIDESRSSPVNPSERIGSIDALRGVALLGVLAINLVTEFRVSIFEQFLPAARPAAPLDRAVETVLMLAVDMKAFALFSLLFGLGLAIQFEHLSTNPHRALLLFRRLIVLLALGFIHLCLIWNGDILTEYAIAGLIFLPFLFGPRWLLASGAATFLGLYLALQVWSPPGLFPSFAAIQRDVQEANLVYAFGSFWEVMTFRLREIPLIVPLHIYVFPRTIGLFFLAAFIWRSDVVRKPDRALLFSTAVACVGLGAALIFLKVNGVLASRSLDAVATPAGTILLALGYGATIVAVAELTSGKTLLGWAVPLGRMAFTNYLAQSVIFGWIFYGYGLGQFGRLGAAEALAIGIAVYVGQVFFSAWWLRHFRYGPVEWLWRRLMYGTQQPMALKGSTSAVRRGCKVSGSRTRYLG</sequence>
<evidence type="ECO:0000313" key="3">
    <source>
        <dbReference type="EMBL" id="QOZ68875.1"/>
    </source>
</evidence>
<dbReference type="PANTHER" id="PTHR30590:SF2">
    <property type="entry name" value="INNER MEMBRANE PROTEIN"/>
    <property type="match status" value="1"/>
</dbReference>
<evidence type="ECO:0000256" key="1">
    <source>
        <dbReference type="SAM" id="Phobius"/>
    </source>
</evidence>
<dbReference type="InterPro" id="IPR007349">
    <property type="entry name" value="DUF418"/>
</dbReference>
<dbReference type="Pfam" id="PF04235">
    <property type="entry name" value="DUF418"/>
    <property type="match status" value="1"/>
</dbReference>
<feature type="transmembrane region" description="Helical" evidence="1">
    <location>
        <begin position="346"/>
        <end position="365"/>
    </location>
</feature>
<feature type="transmembrane region" description="Helical" evidence="1">
    <location>
        <begin position="132"/>
        <end position="164"/>
    </location>
</feature>
<feature type="transmembrane region" description="Helical" evidence="1">
    <location>
        <begin position="316"/>
        <end position="334"/>
    </location>
</feature>
<feature type="transmembrane region" description="Helical" evidence="1">
    <location>
        <begin position="102"/>
        <end position="126"/>
    </location>
</feature>
<reference evidence="3 4" key="1">
    <citation type="submission" date="2018-06" db="EMBL/GenBank/DDBJ databases">
        <title>Comparative genomics of Bradyrhizobium nodulating Arachidis hypogaea.</title>
        <authorList>
            <person name="Li Y."/>
        </authorList>
    </citation>
    <scope>NUCLEOTIDE SEQUENCE [LARGE SCALE GENOMIC DNA]</scope>
    <source>
        <strain evidence="3 4">CCBAU 051107</strain>
    </source>
</reference>
<accession>A0AAE7THU9</accession>
<feature type="transmembrane region" description="Helical" evidence="1">
    <location>
        <begin position="67"/>
        <end position="90"/>
    </location>
</feature>
<feature type="transmembrane region" description="Helical" evidence="1">
    <location>
        <begin position="275"/>
        <end position="296"/>
    </location>
</feature>
<protein>
    <submittedName>
        <fullName evidence="3">DUF418 domain-containing protein</fullName>
    </submittedName>
</protein>
<keyword evidence="1" id="KW-1133">Transmembrane helix</keyword>
<dbReference type="InterPro" id="IPR052529">
    <property type="entry name" value="Bact_Transport_Assoc"/>
</dbReference>